<dbReference type="RefSeq" id="WP_119848937.1">
    <property type="nucleotide sequence ID" value="NZ_CP032412.1"/>
</dbReference>
<accession>A0A385TKT3</accession>
<protein>
    <submittedName>
        <fullName evidence="4">N-acetyltransferase</fullName>
    </submittedName>
</protein>
<dbReference type="SUPFAM" id="SSF55729">
    <property type="entry name" value="Acyl-CoA N-acyltransferases (Nat)"/>
    <property type="match status" value="1"/>
</dbReference>
<keyword evidence="2" id="KW-0012">Acyltransferase</keyword>
<evidence type="ECO:0000313" key="5">
    <source>
        <dbReference type="Proteomes" id="UP000266552"/>
    </source>
</evidence>
<evidence type="ECO:0000256" key="2">
    <source>
        <dbReference type="ARBA" id="ARBA00023315"/>
    </source>
</evidence>
<dbReference type="InterPro" id="IPR016181">
    <property type="entry name" value="Acyl_CoA_acyltransferase"/>
</dbReference>
<proteinExistence type="predicted"/>
<gene>
    <name evidence="4" type="ORF">D5F53_18175</name>
</gene>
<keyword evidence="5" id="KW-1185">Reference proteome</keyword>
<dbReference type="PROSITE" id="PS51186">
    <property type="entry name" value="GNAT"/>
    <property type="match status" value="1"/>
</dbReference>
<sequence length="172" mass="19344">MNIRTETENDYERVNELLTQAFSGQEEAILVQRLREDGAFERELSMVAEADGIIKGHIMFSRASLLDGDHTHRVAALGPLAVLPKYQRQGIGGKLIEEGKRRCLSHGYPLVFLFGHPSYYPRHGFVQARNHGIDVSQFAVSDEAFMVAELLQGALHDLHGEFRFHPAFENLG</sequence>
<dbReference type="AlphaFoldDB" id="A0A385TKT3"/>
<dbReference type="PANTHER" id="PTHR43877">
    <property type="entry name" value="AMINOALKYLPHOSPHONATE N-ACETYLTRANSFERASE-RELATED-RELATED"/>
    <property type="match status" value="1"/>
</dbReference>
<keyword evidence="1 4" id="KW-0808">Transferase</keyword>
<dbReference type="CDD" id="cd04301">
    <property type="entry name" value="NAT_SF"/>
    <property type="match status" value="1"/>
</dbReference>
<dbReference type="InterPro" id="IPR000182">
    <property type="entry name" value="GNAT_dom"/>
</dbReference>
<dbReference type="Proteomes" id="UP000266552">
    <property type="component" value="Chromosome"/>
</dbReference>
<dbReference type="EMBL" id="CP032412">
    <property type="protein sequence ID" value="AYB45090.1"/>
    <property type="molecule type" value="Genomic_DNA"/>
</dbReference>
<dbReference type="Gene3D" id="3.40.630.30">
    <property type="match status" value="1"/>
</dbReference>
<dbReference type="InterPro" id="IPR050832">
    <property type="entry name" value="Bact_Acetyltransf"/>
</dbReference>
<dbReference type="Pfam" id="PF13527">
    <property type="entry name" value="Acetyltransf_9"/>
    <property type="match status" value="1"/>
</dbReference>
<reference evidence="4 5" key="1">
    <citation type="submission" date="2018-09" db="EMBL/GenBank/DDBJ databases">
        <title>Genome Sequence of Paenibacillus lautus Strain E7593-69, Azo Dye-Degrading Bacteria, Isolated from Commercial Tattoo Inks.</title>
        <authorList>
            <person name="Nho S.W."/>
            <person name="Kim S.-J."/>
            <person name="Kweon O."/>
            <person name="Cerniglia C.E."/>
        </authorList>
    </citation>
    <scope>NUCLEOTIDE SEQUENCE [LARGE SCALE GENOMIC DNA]</scope>
    <source>
        <strain evidence="4 5">E7593-69</strain>
    </source>
</reference>
<evidence type="ECO:0000313" key="4">
    <source>
        <dbReference type="EMBL" id="AYB45090.1"/>
    </source>
</evidence>
<evidence type="ECO:0000256" key="1">
    <source>
        <dbReference type="ARBA" id="ARBA00022679"/>
    </source>
</evidence>
<dbReference type="GO" id="GO:0016747">
    <property type="term" value="F:acyltransferase activity, transferring groups other than amino-acyl groups"/>
    <property type="evidence" value="ECO:0007669"/>
    <property type="project" value="InterPro"/>
</dbReference>
<organism evidence="4 5">
    <name type="scientific">Paenibacillus lautus</name>
    <name type="common">Bacillus lautus</name>
    <dbReference type="NCBI Taxonomy" id="1401"/>
    <lineage>
        <taxon>Bacteria</taxon>
        <taxon>Bacillati</taxon>
        <taxon>Bacillota</taxon>
        <taxon>Bacilli</taxon>
        <taxon>Bacillales</taxon>
        <taxon>Paenibacillaceae</taxon>
        <taxon>Paenibacillus</taxon>
    </lineage>
</organism>
<name>A0A385TKT3_PAELA</name>
<dbReference type="KEGG" id="plw:D5F53_18175"/>
<evidence type="ECO:0000259" key="3">
    <source>
        <dbReference type="PROSITE" id="PS51186"/>
    </source>
</evidence>
<feature type="domain" description="N-acetyltransferase" evidence="3">
    <location>
        <begin position="1"/>
        <end position="147"/>
    </location>
</feature>